<reference evidence="2" key="1">
    <citation type="journal article" date="2011" name="Nature">
        <title>Genome sequence and analysis of the tuber crop potato.</title>
        <authorList>
            <consortium name="The Potato Genome Sequencing Consortium"/>
        </authorList>
    </citation>
    <scope>NUCLEOTIDE SEQUENCE [LARGE SCALE GENOMIC DNA]</scope>
    <source>
        <strain evidence="2">cv. DM1-3 516 R44</strain>
    </source>
</reference>
<dbReference type="Proteomes" id="UP000011115">
    <property type="component" value="Unassembled WGS sequence"/>
</dbReference>
<keyword evidence="2" id="KW-1185">Reference proteome</keyword>
<evidence type="ECO:0000313" key="1">
    <source>
        <dbReference type="EnsemblPlants" id="PGSC0003DMT400068006"/>
    </source>
</evidence>
<dbReference type="Gramene" id="PGSC0003DMT400068006">
    <property type="protein sequence ID" value="PGSC0003DMT400068006"/>
    <property type="gene ID" value="PGSC0003DMG400026449"/>
</dbReference>
<dbReference type="PaxDb" id="4113-PGSC0003DMT400068006"/>
<dbReference type="AlphaFoldDB" id="M1CIA3"/>
<dbReference type="OMA" id="CIQKENC"/>
<protein>
    <submittedName>
        <fullName evidence="1">Uncharacterized protein</fullName>
    </submittedName>
</protein>
<name>M1CIA3_SOLTU</name>
<proteinExistence type="predicted"/>
<evidence type="ECO:0000313" key="2">
    <source>
        <dbReference type="Proteomes" id="UP000011115"/>
    </source>
</evidence>
<sequence>MPFSYMDTSSLKRTRLNFFLPSTNFGNVDNSWYTNLYHLFRSSTILKTNNILIYENPREIVIPPSHKVEICIIAPMLHIESIIGPLLINRPKIKSILPCINSKALQVMSTLKGCTQKQNCGKECPFDTKWHRNLKEVISCTGTPEEGMAASMWYLWLKSTFVIDQVNNFK</sequence>
<accession>M1CIA3</accession>
<dbReference type="HOGENOM" id="CLU_1573386_0_0_1"/>
<organism evidence="1 2">
    <name type="scientific">Solanum tuberosum</name>
    <name type="common">Potato</name>
    <dbReference type="NCBI Taxonomy" id="4113"/>
    <lineage>
        <taxon>Eukaryota</taxon>
        <taxon>Viridiplantae</taxon>
        <taxon>Streptophyta</taxon>
        <taxon>Embryophyta</taxon>
        <taxon>Tracheophyta</taxon>
        <taxon>Spermatophyta</taxon>
        <taxon>Magnoliopsida</taxon>
        <taxon>eudicotyledons</taxon>
        <taxon>Gunneridae</taxon>
        <taxon>Pentapetalae</taxon>
        <taxon>asterids</taxon>
        <taxon>lamiids</taxon>
        <taxon>Solanales</taxon>
        <taxon>Solanaceae</taxon>
        <taxon>Solanoideae</taxon>
        <taxon>Solaneae</taxon>
        <taxon>Solanum</taxon>
    </lineage>
</organism>
<dbReference type="EnsemblPlants" id="PGSC0003DMT400068006">
    <property type="protein sequence ID" value="PGSC0003DMT400068006"/>
    <property type="gene ID" value="PGSC0003DMG400026449"/>
</dbReference>
<dbReference type="InParanoid" id="M1CIA3"/>
<reference evidence="1" key="2">
    <citation type="submission" date="2015-06" db="UniProtKB">
        <authorList>
            <consortium name="EnsemblPlants"/>
        </authorList>
    </citation>
    <scope>IDENTIFICATION</scope>
    <source>
        <strain evidence="1">DM1-3 516 R44</strain>
    </source>
</reference>